<dbReference type="AlphaFoldDB" id="A0A1G2PT35"/>
<dbReference type="PANTHER" id="PTHR32294">
    <property type="entry name" value="DNA POLYMERASE III SUBUNIT ALPHA"/>
    <property type="match status" value="1"/>
</dbReference>
<dbReference type="GO" id="GO:0006260">
    <property type="term" value="P:DNA replication"/>
    <property type="evidence" value="ECO:0007669"/>
    <property type="project" value="UniProtKB-KW"/>
</dbReference>
<evidence type="ECO:0000313" key="11">
    <source>
        <dbReference type="Proteomes" id="UP000176951"/>
    </source>
</evidence>
<comment type="subcellular location">
    <subcellularLocation>
        <location evidence="1">Cytoplasm</location>
    </subcellularLocation>
</comment>
<dbReference type="InterPro" id="IPR004013">
    <property type="entry name" value="PHP_dom"/>
</dbReference>
<comment type="caution">
    <text evidence="10">The sequence shown here is derived from an EMBL/GenBank/DDBJ whole genome shotgun (WGS) entry which is preliminary data.</text>
</comment>
<dbReference type="Proteomes" id="UP000176951">
    <property type="component" value="Unassembled WGS sequence"/>
</dbReference>
<evidence type="ECO:0000256" key="8">
    <source>
        <dbReference type="ARBA" id="ARBA00049244"/>
    </source>
</evidence>
<evidence type="ECO:0000313" key="10">
    <source>
        <dbReference type="EMBL" id="OHA50761.1"/>
    </source>
</evidence>
<dbReference type="Gene3D" id="3.20.20.140">
    <property type="entry name" value="Metal-dependent hydrolases"/>
    <property type="match status" value="1"/>
</dbReference>
<dbReference type="EMBL" id="MHSW01000029">
    <property type="protein sequence ID" value="OHA50761.1"/>
    <property type="molecule type" value="Genomic_DNA"/>
</dbReference>
<dbReference type="Pfam" id="PF02811">
    <property type="entry name" value="PHP"/>
    <property type="match status" value="1"/>
</dbReference>
<dbReference type="Gene3D" id="1.10.150.870">
    <property type="match status" value="1"/>
</dbReference>
<dbReference type="PANTHER" id="PTHR32294:SF0">
    <property type="entry name" value="DNA POLYMERASE III SUBUNIT ALPHA"/>
    <property type="match status" value="1"/>
</dbReference>
<dbReference type="GO" id="GO:0003676">
    <property type="term" value="F:nucleic acid binding"/>
    <property type="evidence" value="ECO:0007669"/>
    <property type="project" value="InterPro"/>
</dbReference>
<dbReference type="EC" id="2.7.7.7" evidence="2"/>
<dbReference type="Pfam" id="PF07733">
    <property type="entry name" value="DNA_pol3_alpha"/>
    <property type="match status" value="1"/>
</dbReference>
<evidence type="ECO:0000256" key="6">
    <source>
        <dbReference type="ARBA" id="ARBA00022705"/>
    </source>
</evidence>
<keyword evidence="7" id="KW-0239">DNA-directed DNA polymerase</keyword>
<dbReference type="InterPro" id="IPR016195">
    <property type="entry name" value="Pol/histidinol_Pase-like"/>
</dbReference>
<dbReference type="GO" id="GO:0003887">
    <property type="term" value="F:DNA-directed DNA polymerase activity"/>
    <property type="evidence" value="ECO:0007669"/>
    <property type="project" value="UniProtKB-KW"/>
</dbReference>
<dbReference type="CDD" id="cd04485">
    <property type="entry name" value="DnaE_OBF"/>
    <property type="match status" value="1"/>
</dbReference>
<organism evidence="10 11">
    <name type="scientific">Candidatus Terrybacteria bacterium RIFCSPLOWO2_01_FULL_40_23</name>
    <dbReference type="NCBI Taxonomy" id="1802366"/>
    <lineage>
        <taxon>Bacteria</taxon>
        <taxon>Candidatus Terryibacteriota</taxon>
    </lineage>
</organism>
<dbReference type="InterPro" id="IPR041931">
    <property type="entry name" value="DNA_pol3_alpha_thumb_dom"/>
</dbReference>
<dbReference type="InterPro" id="IPR003141">
    <property type="entry name" value="Pol/His_phosphatase_N"/>
</dbReference>
<dbReference type="SMART" id="SM00481">
    <property type="entry name" value="POLIIIAc"/>
    <property type="match status" value="1"/>
</dbReference>
<proteinExistence type="predicted"/>
<dbReference type="InterPro" id="IPR029460">
    <property type="entry name" value="DNAPol_HHH"/>
</dbReference>
<dbReference type="GO" id="GO:0008408">
    <property type="term" value="F:3'-5' exonuclease activity"/>
    <property type="evidence" value="ECO:0007669"/>
    <property type="project" value="InterPro"/>
</dbReference>
<feature type="domain" description="Polymerase/histidinol phosphatase N-terminal" evidence="9">
    <location>
        <begin position="6"/>
        <end position="73"/>
    </location>
</feature>
<sequence length="1085" mass="122024">MSNQFVHLHTHSHYSLLDGLAKIDALIKRAKELGMSALAITDHGVLYGAIEFYKKARQAGIKPIIGVEMYVAARTIQDRDPKIDAKRYHIILLAKNDVGYKNLMRLVSKAHIDGFYYKPRVDKNILREFSEGLIALSGCLGGEIPRAIQAGNLKQAENLIVEYKEIFGEGNFFLELGAHPNIEEQLKLNNALKELARKFNVPVVGTQDIHYINKDDKEAHEVLLSVQTASRFDDEGRLSMQQDDFSMKSPDEMIEFFKDTPEAIENTLKIADMVNLEIPLYKIQLPEFPLPENIDANNFLRNLCYEGLTKRYEIKVSSTGALTADTEKITQLPASLEELKKRLEYELSVIEKTGFASYFLIVQDIVNWAKSQNIVVGPGRGSAAGSLVSFLLNITNIDPLKFGLMFERFLNPDRISMPDIDLDFADTRRDEVLVYTAERYGRDKVAQIITFGTMAARGVIRDAGRSLGYPYATCDRLAKMIPFGMSLEEALANSKELSEDYESNSDTQRLLDSAKKLEGVARHASTHACGVVITPDPLPNHIPLQRSSQDDGSIITQYEMHAIEDLGLLKMDFLGLSNLSIIEDTVNRIRNARGETIDIENLPLDDPKVFELLARGDTTGVFQLESGGMKRYLKELKPSIFEDIIAMVSLYRPGPMELIPEYIARKHGRKPVTYMHEKLVPILEKTYGVAIYQEQVMEIARSLAGFTLSEADTLRKAVGKKIKSLLDEQREKLINGMLRQGLPGHTAQAIWEWIEPFARYGFNRSHATGYAQIAYQTAYLKAYFPHEFMAALFTAEEKNMERIAVLVGECRLKGIKILPPNINISGTTFTVEYEDLDDSIQALAIRFGLSAIKNVGENVVEYIIQKRDKNGPFTSIENFTERLSSRYLNKKSLESMIRSGALDDLDERAKLLANTEEILAWSHNIETNKKFGQESLFAGTSLLPALKLKDSAPATKDIRLRWEKELLGLWISDHPLSDYSKALAKISLPIKNIASFGTGKRIKVGGIISKIQKIITKKGDPMIFVNLEDETHNIEVVVFPSTLEQYGVVFHENAIVAIEGKLNERDGELKLICDRAEELLPENTT</sequence>
<evidence type="ECO:0000256" key="1">
    <source>
        <dbReference type="ARBA" id="ARBA00004496"/>
    </source>
</evidence>
<evidence type="ECO:0000256" key="3">
    <source>
        <dbReference type="ARBA" id="ARBA00019114"/>
    </source>
</evidence>
<keyword evidence="6" id="KW-0235">DNA replication</keyword>
<evidence type="ECO:0000256" key="2">
    <source>
        <dbReference type="ARBA" id="ARBA00012417"/>
    </source>
</evidence>
<accession>A0A1G2PT35</accession>
<dbReference type="Gene3D" id="2.40.50.140">
    <property type="entry name" value="Nucleic acid-binding proteins"/>
    <property type="match status" value="1"/>
</dbReference>
<dbReference type="NCBIfam" id="TIGR00594">
    <property type="entry name" value="polc"/>
    <property type="match status" value="1"/>
</dbReference>
<dbReference type="SUPFAM" id="SSF89550">
    <property type="entry name" value="PHP domain-like"/>
    <property type="match status" value="1"/>
</dbReference>
<protein>
    <recommendedName>
        <fullName evidence="3">DNA polymerase III subunit alpha</fullName>
        <ecNumber evidence="2">2.7.7.7</ecNumber>
    </recommendedName>
</protein>
<dbReference type="CDD" id="cd12113">
    <property type="entry name" value="PHP_PolIIIA_DnaE3"/>
    <property type="match status" value="1"/>
</dbReference>
<dbReference type="NCBIfam" id="NF005298">
    <property type="entry name" value="PRK06826.1"/>
    <property type="match status" value="1"/>
</dbReference>
<keyword evidence="5" id="KW-0548">Nucleotidyltransferase</keyword>
<reference evidence="10 11" key="1">
    <citation type="journal article" date="2016" name="Nat. Commun.">
        <title>Thousands of microbial genomes shed light on interconnected biogeochemical processes in an aquifer system.</title>
        <authorList>
            <person name="Anantharaman K."/>
            <person name="Brown C.T."/>
            <person name="Hug L.A."/>
            <person name="Sharon I."/>
            <person name="Castelle C.J."/>
            <person name="Probst A.J."/>
            <person name="Thomas B.C."/>
            <person name="Singh A."/>
            <person name="Wilkins M.J."/>
            <person name="Karaoz U."/>
            <person name="Brodie E.L."/>
            <person name="Williams K.H."/>
            <person name="Hubbard S.S."/>
            <person name="Banfield J.F."/>
        </authorList>
    </citation>
    <scope>NUCLEOTIDE SEQUENCE [LARGE SCALE GENOMIC DNA]</scope>
</reference>
<dbReference type="InterPro" id="IPR040982">
    <property type="entry name" value="DNA_pol3_finger"/>
</dbReference>
<evidence type="ECO:0000256" key="7">
    <source>
        <dbReference type="ARBA" id="ARBA00022932"/>
    </source>
</evidence>
<dbReference type="Pfam" id="PF01336">
    <property type="entry name" value="tRNA_anti-codon"/>
    <property type="match status" value="1"/>
</dbReference>
<comment type="catalytic activity">
    <reaction evidence="8">
        <text>DNA(n) + a 2'-deoxyribonucleoside 5'-triphosphate = DNA(n+1) + diphosphate</text>
        <dbReference type="Rhea" id="RHEA:22508"/>
        <dbReference type="Rhea" id="RHEA-COMP:17339"/>
        <dbReference type="Rhea" id="RHEA-COMP:17340"/>
        <dbReference type="ChEBI" id="CHEBI:33019"/>
        <dbReference type="ChEBI" id="CHEBI:61560"/>
        <dbReference type="ChEBI" id="CHEBI:173112"/>
        <dbReference type="EC" id="2.7.7.7"/>
    </reaction>
</comment>
<dbReference type="Gene3D" id="1.10.10.1600">
    <property type="entry name" value="Bacterial DNA polymerase III alpha subunit, thumb domain"/>
    <property type="match status" value="1"/>
</dbReference>
<dbReference type="Pfam" id="PF17657">
    <property type="entry name" value="DNA_pol3_finger"/>
    <property type="match status" value="1"/>
</dbReference>
<dbReference type="InterPro" id="IPR011708">
    <property type="entry name" value="DNA_pol3_alpha_NTPase_dom"/>
</dbReference>
<dbReference type="InterPro" id="IPR004805">
    <property type="entry name" value="DnaE2/DnaE/PolC"/>
</dbReference>
<keyword evidence="4" id="KW-0808">Transferase</keyword>
<evidence type="ECO:0000256" key="4">
    <source>
        <dbReference type="ARBA" id="ARBA00022679"/>
    </source>
</evidence>
<dbReference type="InterPro" id="IPR004365">
    <property type="entry name" value="NA-bd_OB_tRNA"/>
</dbReference>
<evidence type="ECO:0000256" key="5">
    <source>
        <dbReference type="ARBA" id="ARBA00022695"/>
    </source>
</evidence>
<dbReference type="NCBIfam" id="NF004226">
    <property type="entry name" value="PRK05673.1"/>
    <property type="match status" value="1"/>
</dbReference>
<dbReference type="Pfam" id="PF14579">
    <property type="entry name" value="HHH_6"/>
    <property type="match status" value="1"/>
</dbReference>
<dbReference type="InterPro" id="IPR012340">
    <property type="entry name" value="NA-bd_OB-fold"/>
</dbReference>
<evidence type="ECO:0000259" key="9">
    <source>
        <dbReference type="SMART" id="SM00481"/>
    </source>
</evidence>
<dbReference type="GO" id="GO:0005737">
    <property type="term" value="C:cytoplasm"/>
    <property type="evidence" value="ECO:0007669"/>
    <property type="project" value="UniProtKB-SubCell"/>
</dbReference>
<name>A0A1G2PT35_9BACT</name>
<gene>
    <name evidence="10" type="ORF">A3A97_01565</name>
</gene>